<gene>
    <name evidence="1" type="ORF">PENTCL1PPCAC_548</name>
</gene>
<reference evidence="1" key="1">
    <citation type="submission" date="2023-10" db="EMBL/GenBank/DDBJ databases">
        <title>Genome assembly of Pristionchus species.</title>
        <authorList>
            <person name="Yoshida K."/>
            <person name="Sommer R.J."/>
        </authorList>
    </citation>
    <scope>NUCLEOTIDE SEQUENCE</scope>
    <source>
        <strain evidence="1">RS0144</strain>
    </source>
</reference>
<protein>
    <submittedName>
        <fullName evidence="1">Uncharacterized protein</fullName>
    </submittedName>
</protein>
<accession>A0AAV5SCI4</accession>
<organism evidence="1 2">
    <name type="scientific">Pristionchus entomophagus</name>
    <dbReference type="NCBI Taxonomy" id="358040"/>
    <lineage>
        <taxon>Eukaryota</taxon>
        <taxon>Metazoa</taxon>
        <taxon>Ecdysozoa</taxon>
        <taxon>Nematoda</taxon>
        <taxon>Chromadorea</taxon>
        <taxon>Rhabditida</taxon>
        <taxon>Rhabditina</taxon>
        <taxon>Diplogasteromorpha</taxon>
        <taxon>Diplogasteroidea</taxon>
        <taxon>Neodiplogasteridae</taxon>
        <taxon>Pristionchus</taxon>
    </lineage>
</organism>
<name>A0AAV5SCI4_9BILA</name>
<dbReference type="EMBL" id="BTSX01000001">
    <property type="protein sequence ID" value="GMS78373.1"/>
    <property type="molecule type" value="Genomic_DNA"/>
</dbReference>
<keyword evidence="2" id="KW-1185">Reference proteome</keyword>
<sequence>MCLLLLSVFSSQRVSIQMNPITRGHPLQWSESKKESRAIEAKRSVSIFGDFLSRFPILVRIVELV</sequence>
<dbReference type="AlphaFoldDB" id="A0AAV5SCI4"/>
<proteinExistence type="predicted"/>
<evidence type="ECO:0000313" key="2">
    <source>
        <dbReference type="Proteomes" id="UP001432027"/>
    </source>
</evidence>
<evidence type="ECO:0000313" key="1">
    <source>
        <dbReference type="EMBL" id="GMS78373.1"/>
    </source>
</evidence>
<comment type="caution">
    <text evidence="1">The sequence shown here is derived from an EMBL/GenBank/DDBJ whole genome shotgun (WGS) entry which is preliminary data.</text>
</comment>
<dbReference type="Proteomes" id="UP001432027">
    <property type="component" value="Unassembled WGS sequence"/>
</dbReference>